<proteinExistence type="predicted"/>
<gene>
    <name evidence="1" type="ORF">H5410_037137</name>
</gene>
<comment type="caution">
    <text evidence="1">The sequence shown here is derived from an EMBL/GenBank/DDBJ whole genome shotgun (WGS) entry which is preliminary data.</text>
</comment>
<evidence type="ECO:0000313" key="2">
    <source>
        <dbReference type="Proteomes" id="UP000824120"/>
    </source>
</evidence>
<dbReference type="EMBL" id="JACXVP010000007">
    <property type="protein sequence ID" value="KAG5595905.1"/>
    <property type="molecule type" value="Genomic_DNA"/>
</dbReference>
<reference evidence="1 2" key="1">
    <citation type="submission" date="2020-09" db="EMBL/GenBank/DDBJ databases">
        <title>De no assembly of potato wild relative species, Solanum commersonii.</title>
        <authorList>
            <person name="Cho K."/>
        </authorList>
    </citation>
    <scope>NUCLEOTIDE SEQUENCE [LARGE SCALE GENOMIC DNA]</scope>
    <source>
        <strain evidence="1">LZ3.2</strain>
        <tissue evidence="1">Leaf</tissue>
    </source>
</reference>
<evidence type="ECO:0000313" key="1">
    <source>
        <dbReference type="EMBL" id="KAG5595905.1"/>
    </source>
</evidence>
<dbReference type="Proteomes" id="UP000824120">
    <property type="component" value="Chromosome 7"/>
</dbReference>
<protein>
    <submittedName>
        <fullName evidence="1">Uncharacterized protein</fullName>
    </submittedName>
</protein>
<keyword evidence="2" id="KW-1185">Reference proteome</keyword>
<organism evidence="1 2">
    <name type="scientific">Solanum commersonii</name>
    <name type="common">Commerson's wild potato</name>
    <name type="synonym">Commerson's nightshade</name>
    <dbReference type="NCBI Taxonomy" id="4109"/>
    <lineage>
        <taxon>Eukaryota</taxon>
        <taxon>Viridiplantae</taxon>
        <taxon>Streptophyta</taxon>
        <taxon>Embryophyta</taxon>
        <taxon>Tracheophyta</taxon>
        <taxon>Spermatophyta</taxon>
        <taxon>Magnoliopsida</taxon>
        <taxon>eudicotyledons</taxon>
        <taxon>Gunneridae</taxon>
        <taxon>Pentapetalae</taxon>
        <taxon>asterids</taxon>
        <taxon>lamiids</taxon>
        <taxon>Solanales</taxon>
        <taxon>Solanaceae</taxon>
        <taxon>Solanoideae</taxon>
        <taxon>Solaneae</taxon>
        <taxon>Solanum</taxon>
    </lineage>
</organism>
<sequence>MSKLDHLTLTCRELRINIQPYAAENITTIDTINNHFSPTLIYPKLPRKYPIMSKLDHLTLTGVVAKNQYPTIRRENITTPIP</sequence>
<accession>A0A9J5Y697</accession>
<name>A0A9J5Y697_SOLCO</name>
<dbReference type="AlphaFoldDB" id="A0A9J5Y697"/>